<name>A0A484REG6_9ZZZZ</name>
<reference evidence="2" key="1">
    <citation type="submission" date="2019-03" db="EMBL/GenBank/DDBJ databases">
        <authorList>
            <person name="Danneels B."/>
        </authorList>
    </citation>
    <scope>NUCLEOTIDE SEQUENCE</scope>
</reference>
<dbReference type="EMBL" id="CAADIG010000025">
    <property type="protein sequence ID" value="VFR48453.1"/>
    <property type="molecule type" value="Genomic_DNA"/>
</dbReference>
<protein>
    <submittedName>
        <fullName evidence="2">Uncharacterized protein</fullName>
    </submittedName>
</protein>
<evidence type="ECO:0000313" key="2">
    <source>
        <dbReference type="EMBL" id="VFR48453.1"/>
    </source>
</evidence>
<keyword evidence="1" id="KW-0472">Membrane</keyword>
<accession>A0A484REG6</accession>
<feature type="transmembrane region" description="Helical" evidence="1">
    <location>
        <begin position="18"/>
        <end position="40"/>
    </location>
</feature>
<keyword evidence="1" id="KW-0812">Transmembrane</keyword>
<sequence length="55" mass="5942">MSAPRTLIPLRRALLRRLLGRCLGAIVGIGLLALVFHAWLQSSVLLPLLGGMSFC</sequence>
<organism evidence="2">
    <name type="scientific">plant metagenome</name>
    <dbReference type="NCBI Taxonomy" id="1297885"/>
    <lineage>
        <taxon>unclassified sequences</taxon>
        <taxon>metagenomes</taxon>
        <taxon>organismal metagenomes</taxon>
    </lineage>
</organism>
<keyword evidence="1" id="KW-1133">Transmembrane helix</keyword>
<dbReference type="AlphaFoldDB" id="A0A484REG6"/>
<evidence type="ECO:0000313" key="3">
    <source>
        <dbReference type="EMBL" id="VFR59397.1"/>
    </source>
</evidence>
<proteinExistence type="predicted"/>
<evidence type="ECO:0000256" key="1">
    <source>
        <dbReference type="SAM" id="Phobius"/>
    </source>
</evidence>
<dbReference type="EMBL" id="CAADID010000007">
    <property type="protein sequence ID" value="VFR59397.1"/>
    <property type="molecule type" value="Genomic_DNA"/>
</dbReference>
<gene>
    <name evidence="2" type="ORF">ANT2_2161</name>
    <name evidence="3" type="ORF">ANT3_2163</name>
</gene>